<dbReference type="SUPFAM" id="SSF52151">
    <property type="entry name" value="FabD/lysophospholipase-like"/>
    <property type="match status" value="1"/>
</dbReference>
<dbReference type="InterPro" id="IPR050301">
    <property type="entry name" value="NTE"/>
</dbReference>
<dbReference type="EMBL" id="VTYF01000005">
    <property type="protein sequence ID" value="NOI09352.1"/>
    <property type="molecule type" value="Genomic_DNA"/>
</dbReference>
<dbReference type="Gene3D" id="3.10.20.310">
    <property type="entry name" value="membrane protein fhac"/>
    <property type="match status" value="1"/>
</dbReference>
<dbReference type="InterPro" id="IPR002641">
    <property type="entry name" value="PNPLA_dom"/>
</dbReference>
<dbReference type="GO" id="GO:0019867">
    <property type="term" value="C:outer membrane"/>
    <property type="evidence" value="ECO:0007669"/>
    <property type="project" value="InterPro"/>
</dbReference>
<dbReference type="eggNOG" id="COG1752">
    <property type="taxonomic scope" value="Bacteria"/>
</dbReference>
<evidence type="ECO:0000256" key="2">
    <source>
        <dbReference type="ARBA" id="ARBA00022963"/>
    </source>
</evidence>
<feature type="active site" description="Nucleophile" evidence="4">
    <location>
        <position position="81"/>
    </location>
</feature>
<keyword evidence="2 4" id="KW-0442">Lipid degradation</keyword>
<dbReference type="AlphaFoldDB" id="A0A0H0YHL0"/>
<keyword evidence="5" id="KW-0645">Protease</keyword>
<dbReference type="OrthoDB" id="5290098at2"/>
<dbReference type="GO" id="GO:0016042">
    <property type="term" value="P:lipid catabolic process"/>
    <property type="evidence" value="ECO:0007669"/>
    <property type="project" value="UniProtKB-UniRule"/>
</dbReference>
<dbReference type="GO" id="GO:0006508">
    <property type="term" value="P:proteolysis"/>
    <property type="evidence" value="ECO:0007669"/>
    <property type="project" value="UniProtKB-KW"/>
</dbReference>
<organism evidence="5 6">
    <name type="scientific">Vibrio alginolyticus</name>
    <dbReference type="NCBI Taxonomy" id="663"/>
    <lineage>
        <taxon>Bacteria</taxon>
        <taxon>Pseudomonadati</taxon>
        <taxon>Pseudomonadota</taxon>
        <taxon>Gammaproteobacteria</taxon>
        <taxon>Vibrionales</taxon>
        <taxon>Vibrionaceae</taxon>
        <taxon>Vibrio</taxon>
    </lineage>
</organism>
<dbReference type="Pfam" id="PF07244">
    <property type="entry name" value="POTRA"/>
    <property type="match status" value="1"/>
</dbReference>
<dbReference type="Gene3D" id="2.40.160.50">
    <property type="entry name" value="membrane protein fhac: a member of the omp85/tpsb transporter family"/>
    <property type="match status" value="1"/>
</dbReference>
<dbReference type="Proteomes" id="UP000532247">
    <property type="component" value="Unassembled WGS sequence"/>
</dbReference>
<sequence length="776" mass="86796">MFKKLLSSPSVRNFALWVSTFLMITPSVSLANSLTKTDDLEPRPKVAVVLAGGGAKGAAHIGVLKALEEMQIPVDIVTGTSMGAYVGGLYATGMSADEIESFIYTVDWGSGYRDRVDRSQRRVRDKEYEDRYQINTDLGLRFGEVRAPTGVVQGQNMLRVLRETTGNLGRFDSFDDLAIPYRSVATDILALEEVVLGNGYLVDAMMASMSVPGALPPYKLNGHMLVDGGVVNNMPVDVARAMGADVVIAVDISTDYKTEDEFTGLFTVADQLSNYLVRRSTQQQVDELEPQDIYIRPNVGTMETVEFDKMPWAFQAGYDITKQLKDKLKELRLSNADYQKYIDRKQEVRKTLIYGDQRVVDDIVIVNNTHYSDVLLTNRIELETGRRISTAEIEKAVENLYALDRFELITYHFEEVDGETLLVFDVNEKSWGPNYLNFRFFLEDDFDTDSQYGIGISTNFTNLNSHGAELAFNVEMGTDKLIEAELYSPVLSSQELFVSGRISYGSESRNLPLTEPQAPDLESVNDFFPVTYDDFTTELAIGIQPTLWQELRFGARYSTGDIELSTLASAGKLDFERRGLFANYRLDTLDDFAFPTRGLLVDLEYLVSHDQSPQGVSLLETDKIIEDTVYEISARFKGAVSHQRHTLVGHAEYSFVESKNSSLPLDPRELGGFLSLSGIPRNSLIGQNLFFSSLVYRYKWFDNDFGLFEAPVYLGASVEYGGVWSDNDLKLNEAPLYNAGSIFFGVDSPIGPIMLAYGRTEQDLDAVYLIVGTSFN</sequence>
<dbReference type="eggNOG" id="COG4775">
    <property type="taxonomic scope" value="Bacteria"/>
</dbReference>
<feature type="active site" description="Proton acceptor" evidence="4">
    <location>
        <position position="227"/>
    </location>
</feature>
<dbReference type="InterPro" id="IPR016035">
    <property type="entry name" value="Acyl_Trfase/lysoPLipase"/>
</dbReference>
<feature type="short sequence motif" description="DGA/G" evidence="4">
    <location>
        <begin position="227"/>
        <end position="229"/>
    </location>
</feature>
<feature type="short sequence motif" description="GXSXG" evidence="4">
    <location>
        <begin position="79"/>
        <end position="83"/>
    </location>
</feature>
<evidence type="ECO:0000313" key="5">
    <source>
        <dbReference type="EMBL" id="NOI09352.1"/>
    </source>
</evidence>
<evidence type="ECO:0000313" key="6">
    <source>
        <dbReference type="Proteomes" id="UP000532247"/>
    </source>
</evidence>
<dbReference type="PANTHER" id="PTHR14226:SF29">
    <property type="entry name" value="NEUROPATHY TARGET ESTERASE SWS"/>
    <property type="match status" value="1"/>
</dbReference>
<comment type="caution">
    <text evidence="5">The sequence shown here is derived from an EMBL/GenBank/DDBJ whole genome shotgun (WGS) entry which is preliminary data.</text>
</comment>
<name>A0A0H0YHL0_VIBAL</name>
<evidence type="ECO:0000256" key="1">
    <source>
        <dbReference type="ARBA" id="ARBA00022801"/>
    </source>
</evidence>
<dbReference type="Pfam" id="PF01734">
    <property type="entry name" value="Patatin"/>
    <property type="match status" value="1"/>
</dbReference>
<reference evidence="5 6" key="1">
    <citation type="submission" date="2019-09" db="EMBL/GenBank/DDBJ databases">
        <title>Draft genome sequencing and comparative genomics of hatchery-associated Vibrios.</title>
        <authorList>
            <person name="Kehlet-Delgado H."/>
            <person name="Mueller R.S."/>
        </authorList>
    </citation>
    <scope>NUCLEOTIDE SEQUENCE [LARGE SCALE GENOMIC DNA]</scope>
    <source>
        <strain evidence="5 6">081416A</strain>
    </source>
</reference>
<dbReference type="GO" id="GO:0008233">
    <property type="term" value="F:peptidase activity"/>
    <property type="evidence" value="ECO:0007669"/>
    <property type="project" value="UniProtKB-KW"/>
</dbReference>
<dbReference type="PANTHER" id="PTHR14226">
    <property type="entry name" value="NEUROPATHY TARGET ESTERASE/SWISS CHEESE D.MELANOGASTER"/>
    <property type="match status" value="1"/>
</dbReference>
<dbReference type="Gene3D" id="3.40.1090.10">
    <property type="entry name" value="Cytosolic phospholipase A2 catalytic domain"/>
    <property type="match status" value="2"/>
</dbReference>
<feature type="short sequence motif" description="GXGXXG" evidence="4">
    <location>
        <begin position="52"/>
        <end position="57"/>
    </location>
</feature>
<dbReference type="STRING" id="663.BAU10_12040"/>
<protein>
    <submittedName>
        <fullName evidence="5">Serine protease</fullName>
    </submittedName>
</protein>
<dbReference type="InterPro" id="IPR010827">
    <property type="entry name" value="BamA/TamA_POTRA"/>
</dbReference>
<accession>A0A0H0YHL0</accession>
<keyword evidence="3 4" id="KW-0443">Lipid metabolism</keyword>
<keyword evidence="1 4" id="KW-0378">Hydrolase</keyword>
<evidence type="ECO:0000256" key="4">
    <source>
        <dbReference type="PROSITE-ProRule" id="PRU01161"/>
    </source>
</evidence>
<evidence type="ECO:0000256" key="3">
    <source>
        <dbReference type="ARBA" id="ARBA00023098"/>
    </source>
</evidence>
<dbReference type="PROSITE" id="PS51635">
    <property type="entry name" value="PNPLA"/>
    <property type="match status" value="1"/>
</dbReference>
<dbReference type="RefSeq" id="WP_047102650.1">
    <property type="nucleotide sequence ID" value="NZ_CAJDZC010000006.1"/>
</dbReference>
<gene>
    <name evidence="5" type="ORF">F0254_10795</name>
</gene>
<dbReference type="CDD" id="cd07205">
    <property type="entry name" value="Pat_PNPLA6_PNPLA7_NTE1_like"/>
    <property type="match status" value="1"/>
</dbReference>
<proteinExistence type="predicted"/>